<gene>
    <name evidence="2" type="ORF">NT01SARS_0487</name>
</gene>
<proteinExistence type="predicted"/>
<evidence type="ECO:0000313" key="3">
    <source>
        <dbReference type="Proteomes" id="UP000010305"/>
    </source>
</evidence>
<sequence length="498" mass="57195">MNKLKIVFNFLKIKLKNIGSVLLKGSTAYMIGAFGLIQVASIVADNINIAESLGVTKEIFMQYLFLGVIFLFPVFLIVTFIIKNNSIKNEILSSLDNNLSQIDDYRPKIAVIPFENLNKDSDGQFLVDGIAEDLLTELSMVKEISVATRKTCFSLRDKDITSQNFKDEYGFDYVVTGSIRASENRIRISIELSDMKDDKVIWSNRFDSENKDIFDIQDEIVTKIVTCIVGEIEISSLKRANRKPTDNMTSYEYTLKGRALNQQYEKNANAEAIKMLDAAIAADKTNPLPHSWKACTIGQSLALGFREDNEEARSDLMASLSKANELNDNDWNALRIIAEAHLTLQDFEGAMVYANKAYNSNPNHPFVLWIYGRILLRYGNLESGIKILEQLYEREPIPMSDINTDRMNRELFLAYYLDKDYKKCEETFNKINECTFREWLINIDIKIKQNKDYAQDNWFVSGIERFNNLDKEKEISLFHLNNKFISNELKNLSQKVFA</sequence>
<reference evidence="2 3" key="1">
    <citation type="journal article" date="2012" name="ISME J.">
        <title>Genomic insights to SAR86, an abundant and uncultivated marine bacterial lineage.</title>
        <authorList>
            <person name="Dupont C.L."/>
            <person name="Rusch D.B."/>
            <person name="Yooseph S."/>
            <person name="Lombardo M.J."/>
            <person name="Richter R.A."/>
            <person name="Valas R."/>
            <person name="Novotny M."/>
            <person name="Yee-Greenbaum J."/>
            <person name="Selengut J.D."/>
            <person name="Haft D.H."/>
            <person name="Halpern A.L."/>
            <person name="Lasken R.S."/>
            <person name="Nealson K."/>
            <person name="Friedman R."/>
            <person name="Venter J.C."/>
        </authorList>
    </citation>
    <scope>NUCLEOTIDE SEQUENCE [LARGE SCALE GENOMIC DNA]</scope>
</reference>
<accession>J4V047</accession>
<dbReference type="AlphaFoldDB" id="J4V047"/>
<dbReference type="STRING" id="1123866.NT01SARS_0487"/>
<protein>
    <submittedName>
        <fullName evidence="2">Putative adenylate cyclase</fullName>
    </submittedName>
</protein>
<feature type="transmembrane region" description="Helical" evidence="1">
    <location>
        <begin position="21"/>
        <end position="43"/>
    </location>
</feature>
<dbReference type="HOGENOM" id="CLU_582521_0_0_6"/>
<keyword evidence="1" id="KW-1133">Transmembrane helix</keyword>
<dbReference type="InterPro" id="IPR011990">
    <property type="entry name" value="TPR-like_helical_dom_sf"/>
</dbReference>
<dbReference type="EMBL" id="JH611156">
    <property type="protein sequence ID" value="EJP72002.1"/>
    <property type="molecule type" value="Genomic_DNA"/>
</dbReference>
<evidence type="ECO:0000256" key="1">
    <source>
        <dbReference type="SAM" id="Phobius"/>
    </source>
</evidence>
<dbReference type="Gene3D" id="1.25.40.10">
    <property type="entry name" value="Tetratricopeptide repeat domain"/>
    <property type="match status" value="1"/>
</dbReference>
<feature type="transmembrane region" description="Helical" evidence="1">
    <location>
        <begin position="63"/>
        <end position="82"/>
    </location>
</feature>
<name>J4V047_9GAMM</name>
<keyword evidence="1" id="KW-0472">Membrane</keyword>
<organism evidence="2 3">
    <name type="scientific">SAR86 cluster bacterium SAR86A</name>
    <dbReference type="NCBI Taxonomy" id="1123866"/>
    <lineage>
        <taxon>Bacteria</taxon>
        <taxon>Pseudomonadati</taxon>
        <taxon>Pseudomonadota</taxon>
        <taxon>Gammaproteobacteria</taxon>
        <taxon>SAR86 cluster</taxon>
    </lineage>
</organism>
<dbReference type="Proteomes" id="UP000010305">
    <property type="component" value="Unassembled WGS sequence"/>
</dbReference>
<dbReference type="Gene3D" id="3.40.50.10070">
    <property type="entry name" value="TolB, N-terminal domain"/>
    <property type="match status" value="1"/>
</dbReference>
<evidence type="ECO:0000313" key="2">
    <source>
        <dbReference type="EMBL" id="EJP72002.1"/>
    </source>
</evidence>
<dbReference type="SUPFAM" id="SSF48452">
    <property type="entry name" value="TPR-like"/>
    <property type="match status" value="1"/>
</dbReference>
<keyword evidence="1" id="KW-0812">Transmembrane</keyword>